<dbReference type="AlphaFoldDB" id="A0A7J9ASU5"/>
<dbReference type="Proteomes" id="UP000593574">
    <property type="component" value="Unassembled WGS sequence"/>
</dbReference>
<reference evidence="1 2" key="1">
    <citation type="journal article" date="2019" name="Genome Biol. Evol.">
        <title>Insights into the evolution of the New World diploid cottons (Gossypium, subgenus Houzingenia) based on genome sequencing.</title>
        <authorList>
            <person name="Grover C.E."/>
            <person name="Arick M.A. 2nd"/>
            <person name="Thrash A."/>
            <person name="Conover J.L."/>
            <person name="Sanders W.S."/>
            <person name="Peterson D.G."/>
            <person name="Frelichowski J.E."/>
            <person name="Scheffler J.A."/>
            <person name="Scheffler B.E."/>
            <person name="Wendel J.F."/>
        </authorList>
    </citation>
    <scope>NUCLEOTIDE SEQUENCE [LARGE SCALE GENOMIC DNA]</scope>
    <source>
        <strain evidence="1">4</strain>
        <tissue evidence="1">Leaf</tissue>
    </source>
</reference>
<evidence type="ECO:0000313" key="2">
    <source>
        <dbReference type="Proteomes" id="UP000593574"/>
    </source>
</evidence>
<accession>A0A7J9ASU5</accession>
<keyword evidence="2" id="KW-1185">Reference proteome</keyword>
<evidence type="ECO:0000313" key="1">
    <source>
        <dbReference type="EMBL" id="MBA0727186.1"/>
    </source>
</evidence>
<gene>
    <name evidence="1" type="ORF">Golax_000201</name>
</gene>
<dbReference type="EMBL" id="JABEZV010000013">
    <property type="protein sequence ID" value="MBA0727186.1"/>
    <property type="molecule type" value="Genomic_DNA"/>
</dbReference>
<organism evidence="1 2">
    <name type="scientific">Gossypium laxum</name>
    <dbReference type="NCBI Taxonomy" id="34288"/>
    <lineage>
        <taxon>Eukaryota</taxon>
        <taxon>Viridiplantae</taxon>
        <taxon>Streptophyta</taxon>
        <taxon>Embryophyta</taxon>
        <taxon>Tracheophyta</taxon>
        <taxon>Spermatophyta</taxon>
        <taxon>Magnoliopsida</taxon>
        <taxon>eudicotyledons</taxon>
        <taxon>Gunneridae</taxon>
        <taxon>Pentapetalae</taxon>
        <taxon>rosids</taxon>
        <taxon>malvids</taxon>
        <taxon>Malvales</taxon>
        <taxon>Malvaceae</taxon>
        <taxon>Malvoideae</taxon>
        <taxon>Gossypium</taxon>
    </lineage>
</organism>
<proteinExistence type="predicted"/>
<protein>
    <submittedName>
        <fullName evidence="1">Uncharacterized protein</fullName>
    </submittedName>
</protein>
<sequence length="35" mass="4024">MERALKQALHLTTSKQLLPSLRMDLSSLGSLVWWI</sequence>
<name>A0A7J9ASU5_9ROSI</name>
<comment type="caution">
    <text evidence="1">The sequence shown here is derived from an EMBL/GenBank/DDBJ whole genome shotgun (WGS) entry which is preliminary data.</text>
</comment>